<dbReference type="EnsemblMetazoa" id="MDOA003854-RA">
    <property type="protein sequence ID" value="MDOA003854-PA"/>
    <property type="gene ID" value="MDOA003854"/>
</dbReference>
<dbReference type="SUPFAM" id="SSF81321">
    <property type="entry name" value="Family A G protein-coupled receptor-like"/>
    <property type="match status" value="1"/>
</dbReference>
<evidence type="ECO:0000313" key="15">
    <source>
        <dbReference type="EnsemblMetazoa" id="MDOA010481-PA"/>
    </source>
</evidence>
<feature type="region of interest" description="Disordered" evidence="12">
    <location>
        <begin position="59"/>
        <end position="86"/>
    </location>
</feature>
<keyword evidence="10 11" id="KW-0807">Transducer</keyword>
<dbReference type="PRINTS" id="PR00242">
    <property type="entry name" value="DOPAMINER"/>
</dbReference>
<dbReference type="GO" id="GO:0004993">
    <property type="term" value="F:G protein-coupled serotonin receptor activity"/>
    <property type="evidence" value="ECO:0007669"/>
    <property type="project" value="UniProtKB-ARBA"/>
</dbReference>
<dbReference type="EnsemblMetazoa" id="MDOA010481-RA">
    <property type="protein sequence ID" value="MDOA010481-PA"/>
    <property type="gene ID" value="MDOA010481"/>
</dbReference>
<dbReference type="Gene3D" id="1.20.1070.10">
    <property type="entry name" value="Rhodopsin 7-helix transmembrane proteins"/>
    <property type="match status" value="1"/>
</dbReference>
<dbReference type="InterPro" id="IPR000276">
    <property type="entry name" value="GPCR_Rhodpsn"/>
</dbReference>
<keyword evidence="6 11" id="KW-0297">G-protein coupled receptor</keyword>
<feature type="domain" description="G-protein coupled receptors family 1 profile" evidence="14">
    <location>
        <begin position="328"/>
        <end position="654"/>
    </location>
</feature>
<feature type="compositionally biased region" description="Low complexity" evidence="12">
    <location>
        <begin position="62"/>
        <end position="85"/>
    </location>
</feature>
<feature type="region of interest" description="Disordered" evidence="12">
    <location>
        <begin position="514"/>
        <end position="541"/>
    </location>
</feature>
<dbReference type="GO" id="GO:0071880">
    <property type="term" value="P:adenylate cyclase-activating adrenergic receptor signaling pathway"/>
    <property type="evidence" value="ECO:0007669"/>
    <property type="project" value="TreeGrafter"/>
</dbReference>
<keyword evidence="8" id="KW-1015">Disulfide bond</keyword>
<name>A0A1I8MDT5_MUSDO</name>
<dbReference type="VEuPathDB" id="VectorBase:MDOA010481"/>
<dbReference type="OrthoDB" id="5951059at2759"/>
<feature type="transmembrane region" description="Helical" evidence="13">
    <location>
        <begin position="428"/>
        <end position="449"/>
    </location>
</feature>
<dbReference type="InterPro" id="IPR017452">
    <property type="entry name" value="GPCR_Rhodpsn_7TM"/>
</dbReference>
<gene>
    <name evidence="15" type="primary">101898392</name>
</gene>
<feature type="transmembrane region" description="Helical" evidence="13">
    <location>
        <begin position="348"/>
        <end position="374"/>
    </location>
</feature>
<dbReference type="PANTHER" id="PTHR24248">
    <property type="entry name" value="ADRENERGIC RECEPTOR-RELATED G-PROTEIN COUPLED RECEPTOR"/>
    <property type="match status" value="1"/>
</dbReference>
<feature type="transmembrane region" description="Helical" evidence="13">
    <location>
        <begin position="596"/>
        <end position="618"/>
    </location>
</feature>
<keyword evidence="9 11" id="KW-0675">Receptor</keyword>
<feature type="region of interest" description="Disordered" evidence="12">
    <location>
        <begin position="560"/>
        <end position="581"/>
    </location>
</feature>
<dbReference type="InterPro" id="IPR000929">
    <property type="entry name" value="Dopamine_rcpt"/>
</dbReference>
<feature type="transmembrane region" description="Helical" evidence="13">
    <location>
        <begin position="469"/>
        <end position="492"/>
    </location>
</feature>
<evidence type="ECO:0000256" key="2">
    <source>
        <dbReference type="ARBA" id="ARBA00010663"/>
    </source>
</evidence>
<evidence type="ECO:0000256" key="3">
    <source>
        <dbReference type="ARBA" id="ARBA00022475"/>
    </source>
</evidence>
<keyword evidence="4 11" id="KW-0812">Transmembrane</keyword>
<dbReference type="STRING" id="7370.A0A1I8MDT5"/>
<evidence type="ECO:0000256" key="1">
    <source>
        <dbReference type="ARBA" id="ARBA00004651"/>
    </source>
</evidence>
<dbReference type="eggNOG" id="KOG3656">
    <property type="taxonomic scope" value="Eukaryota"/>
</dbReference>
<evidence type="ECO:0000256" key="13">
    <source>
        <dbReference type="SAM" id="Phobius"/>
    </source>
</evidence>
<evidence type="ECO:0000256" key="12">
    <source>
        <dbReference type="SAM" id="MobiDB-lite"/>
    </source>
</evidence>
<proteinExistence type="inferred from homology"/>
<feature type="compositionally biased region" description="Gly residues" evidence="12">
    <location>
        <begin position="564"/>
        <end position="576"/>
    </location>
</feature>
<feature type="compositionally biased region" description="Polar residues" evidence="12">
    <location>
        <begin position="190"/>
        <end position="210"/>
    </location>
</feature>
<accession>A0A1I8MDT5</accession>
<protein>
    <recommendedName>
        <fullName evidence="14">G-protein coupled receptors family 1 profile domain-containing protein</fullName>
    </recommendedName>
</protein>
<evidence type="ECO:0000256" key="4">
    <source>
        <dbReference type="ARBA" id="ARBA00022692"/>
    </source>
</evidence>
<keyword evidence="7 13" id="KW-0472">Membrane</keyword>
<feature type="transmembrane region" description="Helical" evidence="13">
    <location>
        <begin position="638"/>
        <end position="657"/>
    </location>
</feature>
<evidence type="ECO:0000256" key="7">
    <source>
        <dbReference type="ARBA" id="ARBA00023136"/>
    </source>
</evidence>
<evidence type="ECO:0000256" key="8">
    <source>
        <dbReference type="ARBA" id="ARBA00023157"/>
    </source>
</evidence>
<comment type="subcellular location">
    <subcellularLocation>
        <location evidence="1">Cell membrane</location>
        <topology evidence="1">Multi-pass membrane protein</topology>
    </subcellularLocation>
</comment>
<dbReference type="CDD" id="cd15329">
    <property type="entry name" value="7tmA_5-HT7"/>
    <property type="match status" value="1"/>
</dbReference>
<dbReference type="PROSITE" id="PS00237">
    <property type="entry name" value="G_PROTEIN_RECEP_F1_1"/>
    <property type="match status" value="1"/>
</dbReference>
<dbReference type="PROSITE" id="PS50262">
    <property type="entry name" value="G_PROTEIN_RECEP_F1_2"/>
    <property type="match status" value="1"/>
</dbReference>
<dbReference type="VEuPathDB" id="VectorBase:MDOA003854"/>
<dbReference type="GO" id="GO:0005886">
    <property type="term" value="C:plasma membrane"/>
    <property type="evidence" value="ECO:0007669"/>
    <property type="project" value="UniProtKB-SubCell"/>
</dbReference>
<organism evidence="15">
    <name type="scientific">Musca domestica</name>
    <name type="common">House fly</name>
    <dbReference type="NCBI Taxonomy" id="7370"/>
    <lineage>
        <taxon>Eukaryota</taxon>
        <taxon>Metazoa</taxon>
        <taxon>Ecdysozoa</taxon>
        <taxon>Arthropoda</taxon>
        <taxon>Hexapoda</taxon>
        <taxon>Insecta</taxon>
        <taxon>Pterygota</taxon>
        <taxon>Neoptera</taxon>
        <taxon>Endopterygota</taxon>
        <taxon>Diptera</taxon>
        <taxon>Brachycera</taxon>
        <taxon>Muscomorpha</taxon>
        <taxon>Muscoidea</taxon>
        <taxon>Muscidae</taxon>
        <taxon>Musca</taxon>
    </lineage>
</organism>
<dbReference type="SMART" id="SM01381">
    <property type="entry name" value="7TM_GPCR_Srsx"/>
    <property type="match status" value="1"/>
</dbReference>
<dbReference type="Pfam" id="PF00001">
    <property type="entry name" value="7tm_1"/>
    <property type="match status" value="1"/>
</dbReference>
<evidence type="ECO:0000256" key="9">
    <source>
        <dbReference type="ARBA" id="ARBA00023170"/>
    </source>
</evidence>
<feature type="region of interest" description="Disordered" evidence="12">
    <location>
        <begin position="183"/>
        <end position="232"/>
    </location>
</feature>
<evidence type="ECO:0000256" key="11">
    <source>
        <dbReference type="RuleBase" id="RU000688"/>
    </source>
</evidence>
<dbReference type="VEuPathDB" id="VectorBase:MDOMA2_012718"/>
<dbReference type="PRINTS" id="PR00237">
    <property type="entry name" value="GPCRRHODOPSN"/>
</dbReference>
<keyword evidence="5 13" id="KW-1133">Transmembrane helix</keyword>
<evidence type="ECO:0000256" key="10">
    <source>
        <dbReference type="ARBA" id="ARBA00023224"/>
    </source>
</evidence>
<evidence type="ECO:0000256" key="5">
    <source>
        <dbReference type="ARBA" id="ARBA00022989"/>
    </source>
</evidence>
<sequence>MDSLDSKNADYFNINFRIPINAPSWFYANTNKNSNSNALYSNNKNNSNTHHYTRVSTCNIQSSSSTNRNPTSSSTSTSPTPSSSSLVNDNFKFQRYHRRKSCPWKRISQKLKHFMLSLLRTLFYVLFLLSLSDCWFQVGSASLILSEESHGQSNFGNRTSTVLQLPIQALIFEVAAVAPDANGNAADTEGATNNSSSPHTTANIQTNDGTSSSASTSEHSNHHRRNPHSISNMFTTVSPVSSVTSTLPPWATANDTLWLSSPTLSSSSSFSSSSSSAAVDSSDSSSVASTSLPASSLPTTLVGFTTPAFHTVLVSIILLFVILGTIVGNVLVCIAVCMVRKLRRPCNYLLVSLALSDLCVAVLVMPMALLYEILEKWSFGPVLCDIWVSFDVLCCTASILNLCAISVDRYLAITKPLEYGVKRTPRRMMLCVALVWLAAACISLPPLLILGNEHEDEHGNPMCSVCQNFAYQIYATLGSFYIPLAVMLFVYYQIFRAARRIVLEEKRAQTHLQHALNGTGSPPGHTDLEAHGHQQQHRHSSYGNTSLNYSTCGGLSASHHSGHGGHGGGGGSGSSGLLGSPHQKKLRFQLAKEKKASTTLGIIMSAFTICWLPFFILALIRPFVESETTHVPQSLSSLFLWLGYANSLLNPIIYATLNRDFRKPFQEILYFRCSSLNTMMRENYYQDQYGEPPSQRVMLGDERHGARESFL</sequence>
<evidence type="ECO:0000256" key="6">
    <source>
        <dbReference type="ARBA" id="ARBA00023040"/>
    </source>
</evidence>
<comment type="similarity">
    <text evidence="2 11">Belongs to the G-protein coupled receptor 1 family.</text>
</comment>
<dbReference type="AlphaFoldDB" id="A0A1I8MDT5"/>
<keyword evidence="3" id="KW-1003">Cell membrane</keyword>
<feature type="transmembrane region" description="Helical" evidence="13">
    <location>
        <begin position="312"/>
        <end position="336"/>
    </location>
</feature>
<feature type="transmembrane region" description="Helical" evidence="13">
    <location>
        <begin position="386"/>
        <end position="407"/>
    </location>
</feature>
<reference evidence="15" key="1">
    <citation type="submission" date="2020-05" db="UniProtKB">
        <authorList>
            <consortium name="EnsemblMetazoa"/>
        </authorList>
    </citation>
    <scope>IDENTIFICATION</scope>
    <source>
        <strain evidence="15">Aabys</strain>
    </source>
</reference>
<evidence type="ECO:0000259" key="14">
    <source>
        <dbReference type="PROSITE" id="PS50262"/>
    </source>
</evidence>
<dbReference type="GO" id="GO:0043410">
    <property type="term" value="P:positive regulation of MAPK cascade"/>
    <property type="evidence" value="ECO:0007669"/>
    <property type="project" value="TreeGrafter"/>
</dbReference>
<dbReference type="PANTHER" id="PTHR24248:SF199">
    <property type="entry name" value="IP13425P-RELATED"/>
    <property type="match status" value="1"/>
</dbReference>